<proteinExistence type="predicted"/>
<comment type="caution">
    <text evidence="2">The sequence shown here is derived from an EMBL/GenBank/DDBJ whole genome shotgun (WGS) entry which is preliminary data.</text>
</comment>
<evidence type="ECO:0000256" key="1">
    <source>
        <dbReference type="SAM" id="MobiDB-lite"/>
    </source>
</evidence>
<gene>
    <name evidence="2" type="ORF">HDF12_003684</name>
</gene>
<name>A0A7Y9NQY3_9BACT</name>
<accession>A0A7Y9NQY3</accession>
<dbReference type="AlphaFoldDB" id="A0A7Y9NQY3"/>
<organism evidence="2 3">
    <name type="scientific">Tunturiibacter lichenicola</name>
    <dbReference type="NCBI Taxonomy" id="2051959"/>
    <lineage>
        <taxon>Bacteria</taxon>
        <taxon>Pseudomonadati</taxon>
        <taxon>Acidobacteriota</taxon>
        <taxon>Terriglobia</taxon>
        <taxon>Terriglobales</taxon>
        <taxon>Acidobacteriaceae</taxon>
        <taxon>Tunturiibacter</taxon>
    </lineage>
</organism>
<dbReference type="Proteomes" id="UP000534186">
    <property type="component" value="Unassembled WGS sequence"/>
</dbReference>
<evidence type="ECO:0000313" key="3">
    <source>
        <dbReference type="Proteomes" id="UP000534186"/>
    </source>
</evidence>
<feature type="compositionally biased region" description="Basic and acidic residues" evidence="1">
    <location>
        <begin position="13"/>
        <end position="33"/>
    </location>
</feature>
<sequence>MVRNSHAAVGAGRGDRLTQDKVKKKSEQVRKQGCDQNPED</sequence>
<protein>
    <submittedName>
        <fullName evidence="2">Uncharacterized protein</fullName>
    </submittedName>
</protein>
<feature type="region of interest" description="Disordered" evidence="1">
    <location>
        <begin position="1"/>
        <end position="40"/>
    </location>
</feature>
<reference evidence="2 3" key="1">
    <citation type="submission" date="2020-07" db="EMBL/GenBank/DDBJ databases">
        <title>Genomic Encyclopedia of Type Strains, Phase IV (KMG-V): Genome sequencing to study the core and pangenomes of soil and plant-associated prokaryotes.</title>
        <authorList>
            <person name="Whitman W."/>
        </authorList>
    </citation>
    <scope>NUCLEOTIDE SEQUENCE [LARGE SCALE GENOMIC DNA]</scope>
    <source>
        <strain evidence="2 3">M8UP30</strain>
    </source>
</reference>
<evidence type="ECO:0000313" key="2">
    <source>
        <dbReference type="EMBL" id="NYF53285.1"/>
    </source>
</evidence>
<dbReference type="EMBL" id="JACCCV010000002">
    <property type="protein sequence ID" value="NYF53285.1"/>
    <property type="molecule type" value="Genomic_DNA"/>
</dbReference>